<keyword evidence="1" id="KW-0812">Transmembrane</keyword>
<dbReference type="InterPro" id="IPR001173">
    <property type="entry name" value="Glyco_trans_2-like"/>
</dbReference>
<accession>A0A7Y0EZ99</accession>
<dbReference type="AlphaFoldDB" id="A0A7Y0EZ99"/>
<keyword evidence="3" id="KW-0808">Transferase</keyword>
<reference evidence="3 4" key="1">
    <citation type="submission" date="2020-02" db="EMBL/GenBank/DDBJ databases">
        <title>Characterization of phylogenetic diversity of novel bifidobacterial species isolated in Czech ZOOs.</title>
        <authorList>
            <person name="Lugli G.A."/>
            <person name="Vera N.B."/>
            <person name="Ventura M."/>
        </authorList>
    </citation>
    <scope>NUCLEOTIDE SEQUENCE [LARGE SCALE GENOMIC DNA]</scope>
    <source>
        <strain evidence="3 4">DSM 109959</strain>
    </source>
</reference>
<keyword evidence="4" id="KW-1185">Reference proteome</keyword>
<dbReference type="Pfam" id="PF00535">
    <property type="entry name" value="Glycos_transf_2"/>
    <property type="match status" value="1"/>
</dbReference>
<evidence type="ECO:0000313" key="3">
    <source>
        <dbReference type="EMBL" id="NMM99119.1"/>
    </source>
</evidence>
<dbReference type="PANTHER" id="PTHR43685">
    <property type="entry name" value="GLYCOSYLTRANSFERASE"/>
    <property type="match status" value="1"/>
</dbReference>
<feature type="transmembrane region" description="Helical" evidence="1">
    <location>
        <begin position="259"/>
        <end position="279"/>
    </location>
</feature>
<feature type="domain" description="Glycosyltransferase 2-like" evidence="2">
    <location>
        <begin position="5"/>
        <end position="167"/>
    </location>
</feature>
<sequence length="281" mass="32913">MVDISVIVPFYRGNKYINGLLDNIGRNAKKATDAEIEVLLINDSPDYSLIFDTKYVKDFKLEVITNKQNLGIHGTRVEGLKHAKGEYVLFLDQDDELTDDAIFSQYNNIHDYDISVCNGLVEMENHKSKLLFKNKKQQNRIKDIKYYFYIGNMITSPGMALIKKESIPDEWIENNLISNGADDWLLWILMIMNHSKIKINPDTLYIHKYTGENLSNNTLKMLDSSEEALKIIENKNKNYSNLVRIHKRRLRMRHFEKNIFFKIGLYLINVDILFILLKWKA</sequence>
<dbReference type="SUPFAM" id="SSF53448">
    <property type="entry name" value="Nucleotide-diphospho-sugar transferases"/>
    <property type="match status" value="1"/>
</dbReference>
<dbReference type="RefSeq" id="WP_169241695.1">
    <property type="nucleotide sequence ID" value="NZ_JAAIIG010000013.1"/>
</dbReference>
<evidence type="ECO:0000256" key="1">
    <source>
        <dbReference type="SAM" id="Phobius"/>
    </source>
</evidence>
<organism evidence="3 4">
    <name type="scientific">Bifidobacterium olomucense</name>
    <dbReference type="NCBI Taxonomy" id="2675324"/>
    <lineage>
        <taxon>Bacteria</taxon>
        <taxon>Bacillati</taxon>
        <taxon>Actinomycetota</taxon>
        <taxon>Actinomycetes</taxon>
        <taxon>Bifidobacteriales</taxon>
        <taxon>Bifidobacteriaceae</taxon>
        <taxon>Bifidobacterium</taxon>
    </lineage>
</organism>
<comment type="caution">
    <text evidence="3">The sequence shown here is derived from an EMBL/GenBank/DDBJ whole genome shotgun (WGS) entry which is preliminary data.</text>
</comment>
<keyword evidence="1" id="KW-0472">Membrane</keyword>
<dbReference type="Gene3D" id="3.90.550.10">
    <property type="entry name" value="Spore Coat Polysaccharide Biosynthesis Protein SpsA, Chain A"/>
    <property type="match status" value="1"/>
</dbReference>
<proteinExistence type="predicted"/>
<dbReference type="CDD" id="cd00761">
    <property type="entry name" value="Glyco_tranf_GTA_type"/>
    <property type="match status" value="1"/>
</dbReference>
<dbReference type="GO" id="GO:0016740">
    <property type="term" value="F:transferase activity"/>
    <property type="evidence" value="ECO:0007669"/>
    <property type="project" value="UniProtKB-KW"/>
</dbReference>
<dbReference type="Proteomes" id="UP000543419">
    <property type="component" value="Unassembled WGS sequence"/>
</dbReference>
<dbReference type="PANTHER" id="PTHR43685:SF2">
    <property type="entry name" value="GLYCOSYLTRANSFERASE 2-LIKE DOMAIN-CONTAINING PROTEIN"/>
    <property type="match status" value="1"/>
</dbReference>
<dbReference type="EMBL" id="JAAIIG010000013">
    <property type="protein sequence ID" value="NMM99119.1"/>
    <property type="molecule type" value="Genomic_DNA"/>
</dbReference>
<evidence type="ECO:0000313" key="4">
    <source>
        <dbReference type="Proteomes" id="UP000543419"/>
    </source>
</evidence>
<evidence type="ECO:0000259" key="2">
    <source>
        <dbReference type="Pfam" id="PF00535"/>
    </source>
</evidence>
<gene>
    <name evidence="3" type="ORF">G1C97_2077</name>
</gene>
<dbReference type="InterPro" id="IPR029044">
    <property type="entry name" value="Nucleotide-diphossugar_trans"/>
</dbReference>
<keyword evidence="1" id="KW-1133">Transmembrane helix</keyword>
<protein>
    <submittedName>
        <fullName evidence="3">Glycosyltransferase</fullName>
    </submittedName>
</protein>
<dbReference type="InterPro" id="IPR050834">
    <property type="entry name" value="Glycosyltransf_2"/>
</dbReference>
<name>A0A7Y0EZ99_9BIFI</name>